<dbReference type="PANTHER" id="PTHR13966">
    <property type="entry name" value="ENDONUCLEASE RELATED"/>
    <property type="match status" value="1"/>
</dbReference>
<keyword evidence="5" id="KW-0540">Nuclease</keyword>
<sequence>MTVSIGPPARVDAVTVTLATAPSLPALTEGLKIPIIFDGLEDRAGYDPAFLGPDVPLPALTDRGQQIAAPLQDGGYELRYDKFSIVMHKRRRLALFTASNIDWRESSRLIDGNRPTRRQLTGLKDGDIEKWMIDWRLRDEHQLPDAFWTRDGGTFDKGHLVRRDDVAYGPDLEVMQRGNGDTYHTTNCSPQIAAFNRSSRGVDNWGDLENMVQQQTRSEKAVILSGPVLANDDPLFDGRGENGASVVLRIPRRFWKVIVVLGQGWQPQSYGFILEQDLSGVPTREEFTVSAAWQRYMCSLREIDDLLFGLASLGPVKAWDQIATANGEAVRRTM</sequence>
<dbReference type="InterPro" id="IPR001604">
    <property type="entry name" value="Endo_G_ENPP1-like_dom"/>
</dbReference>
<dbReference type="InterPro" id="IPR040255">
    <property type="entry name" value="Non-specific_endonuclease"/>
</dbReference>
<gene>
    <name evidence="5" type="ORF">BSU04_37065</name>
</gene>
<evidence type="ECO:0000256" key="1">
    <source>
        <dbReference type="PIRSR" id="PIRSR640255-1"/>
    </source>
</evidence>
<evidence type="ECO:0000313" key="6">
    <source>
        <dbReference type="Proteomes" id="UP000214720"/>
    </source>
</evidence>
<reference evidence="6" key="1">
    <citation type="submission" date="2017-01" db="EMBL/GenBank/DDBJ databases">
        <title>Genome Analysis of Deinococcus marmoris KOPRI26562.</title>
        <authorList>
            <person name="Kim J.H."/>
            <person name="Oh H.-M."/>
        </authorList>
    </citation>
    <scope>NUCLEOTIDE SEQUENCE [LARGE SCALE GENOMIC DNA]</scope>
    <source>
        <strain evidence="6">PAMC 26633</strain>
    </source>
</reference>
<dbReference type="InterPro" id="IPR044925">
    <property type="entry name" value="His-Me_finger_sf"/>
</dbReference>
<dbReference type="EMBL" id="MTHB01000251">
    <property type="protein sequence ID" value="OXC73409.1"/>
    <property type="molecule type" value="Genomic_DNA"/>
</dbReference>
<evidence type="ECO:0000259" key="4">
    <source>
        <dbReference type="SMART" id="SM00892"/>
    </source>
</evidence>
<dbReference type="GO" id="GO:0016787">
    <property type="term" value="F:hydrolase activity"/>
    <property type="evidence" value="ECO:0007669"/>
    <property type="project" value="InterPro"/>
</dbReference>
<keyword evidence="2" id="KW-0479">Metal-binding</keyword>
<dbReference type="Proteomes" id="UP000214720">
    <property type="component" value="Unassembled WGS sequence"/>
</dbReference>
<organism evidence="5 6">
    <name type="scientific">Caballeronia sordidicola</name>
    <name type="common">Burkholderia sordidicola</name>
    <dbReference type="NCBI Taxonomy" id="196367"/>
    <lineage>
        <taxon>Bacteria</taxon>
        <taxon>Pseudomonadati</taxon>
        <taxon>Pseudomonadota</taxon>
        <taxon>Betaproteobacteria</taxon>
        <taxon>Burkholderiales</taxon>
        <taxon>Burkholderiaceae</taxon>
        <taxon>Caballeronia</taxon>
    </lineage>
</organism>
<dbReference type="Pfam" id="PF01223">
    <property type="entry name" value="Endonuclease_NS"/>
    <property type="match status" value="1"/>
</dbReference>
<dbReference type="InterPro" id="IPR020821">
    <property type="entry name" value="ENPP1-3/EXOG-like_nuc-like"/>
</dbReference>
<feature type="domain" description="ENPP1-3/EXOG-like endonuclease/phosphodiesterase" evidence="3">
    <location>
        <begin position="80"/>
        <end position="313"/>
    </location>
</feature>
<evidence type="ECO:0000256" key="2">
    <source>
        <dbReference type="PIRSR" id="PIRSR640255-2"/>
    </source>
</evidence>
<dbReference type="SMART" id="SM00892">
    <property type="entry name" value="Endonuclease_NS"/>
    <property type="match status" value="1"/>
</dbReference>
<dbReference type="Gene3D" id="3.40.570.10">
    <property type="entry name" value="Extracellular Endonuclease, subunit A"/>
    <property type="match status" value="1"/>
</dbReference>
<dbReference type="InterPro" id="IPR044929">
    <property type="entry name" value="DNA/RNA_non-sp_Endonuclease_sf"/>
</dbReference>
<proteinExistence type="predicted"/>
<keyword evidence="5" id="KW-0255">Endonuclease</keyword>
<dbReference type="SMART" id="SM00477">
    <property type="entry name" value="NUC"/>
    <property type="match status" value="1"/>
</dbReference>
<accession>A0A226WRG6</accession>
<evidence type="ECO:0000259" key="3">
    <source>
        <dbReference type="SMART" id="SM00477"/>
    </source>
</evidence>
<dbReference type="GO" id="GO:0004519">
    <property type="term" value="F:endonuclease activity"/>
    <property type="evidence" value="ECO:0007669"/>
    <property type="project" value="UniProtKB-KW"/>
</dbReference>
<name>A0A226WRG6_CABSO</name>
<keyword evidence="5" id="KW-0378">Hydrolase</keyword>
<dbReference type="SUPFAM" id="SSF54060">
    <property type="entry name" value="His-Me finger endonucleases"/>
    <property type="match status" value="1"/>
</dbReference>
<dbReference type="PANTHER" id="PTHR13966:SF5">
    <property type="entry name" value="ENDONUCLEASE G, MITOCHONDRIAL"/>
    <property type="match status" value="1"/>
</dbReference>
<protein>
    <submittedName>
        <fullName evidence="5">DNA/RNA non-specific endonuclease</fullName>
    </submittedName>
</protein>
<feature type="active site" description="Proton acceptor" evidence="1">
    <location>
        <position position="159"/>
    </location>
</feature>
<dbReference type="AlphaFoldDB" id="A0A226WRG6"/>
<feature type="domain" description="DNA/RNA non-specific endonuclease/pyrophosphatase/phosphodiesterase" evidence="4">
    <location>
        <begin position="79"/>
        <end position="317"/>
    </location>
</feature>
<feature type="binding site" evidence="2">
    <location>
        <position position="196"/>
    </location>
    <ligand>
        <name>Mg(2+)</name>
        <dbReference type="ChEBI" id="CHEBI:18420"/>
        <note>catalytic</note>
    </ligand>
</feature>
<comment type="caution">
    <text evidence="5">The sequence shown here is derived from an EMBL/GenBank/DDBJ whole genome shotgun (WGS) entry which is preliminary data.</text>
</comment>
<dbReference type="GO" id="GO:0046872">
    <property type="term" value="F:metal ion binding"/>
    <property type="evidence" value="ECO:0007669"/>
    <property type="project" value="UniProtKB-KW"/>
</dbReference>
<evidence type="ECO:0000313" key="5">
    <source>
        <dbReference type="EMBL" id="OXC73409.1"/>
    </source>
</evidence>
<dbReference type="GO" id="GO:0003676">
    <property type="term" value="F:nucleic acid binding"/>
    <property type="evidence" value="ECO:0007669"/>
    <property type="project" value="InterPro"/>
</dbReference>